<accession>A0AA39P2F6</accession>
<sequence>MEPFLSCGIQPQSFRRNRTKKGAEQFHRILISESVHQIWKMRNDRVINNKDHYTVCEQWWLHTLNHHMKLDCELTDWRKFAKAIRKFLVLTTWEGALLDEGFLQENWTKDSGVLVGIVK</sequence>
<gene>
    <name evidence="1" type="ORF">IW261DRAFT_1339729</name>
</gene>
<dbReference type="AlphaFoldDB" id="A0AA39P2F6"/>
<reference evidence="1" key="1">
    <citation type="submission" date="2023-06" db="EMBL/GenBank/DDBJ databases">
        <authorList>
            <consortium name="Lawrence Berkeley National Laboratory"/>
            <person name="Ahrendt S."/>
            <person name="Sahu N."/>
            <person name="Indic B."/>
            <person name="Wong-Bajracharya J."/>
            <person name="Merenyi Z."/>
            <person name="Ke H.-M."/>
            <person name="Monk M."/>
            <person name="Kocsube S."/>
            <person name="Drula E."/>
            <person name="Lipzen A."/>
            <person name="Balint B."/>
            <person name="Henrissat B."/>
            <person name="Andreopoulos B."/>
            <person name="Martin F.M."/>
            <person name="Harder C.B."/>
            <person name="Rigling D."/>
            <person name="Ford K.L."/>
            <person name="Foster G.D."/>
            <person name="Pangilinan J."/>
            <person name="Papanicolaou A."/>
            <person name="Barry K."/>
            <person name="LaButti K."/>
            <person name="Viragh M."/>
            <person name="Koriabine M."/>
            <person name="Yan M."/>
            <person name="Riley R."/>
            <person name="Champramary S."/>
            <person name="Plett K.L."/>
            <person name="Tsai I.J."/>
            <person name="Slot J."/>
            <person name="Sipos G."/>
            <person name="Plett J."/>
            <person name="Nagy L.G."/>
            <person name="Grigoriev I.V."/>
        </authorList>
    </citation>
    <scope>NUCLEOTIDE SEQUENCE</scope>
    <source>
        <strain evidence="1">ICMP 16352</strain>
    </source>
</reference>
<name>A0AA39P2F6_9AGAR</name>
<dbReference type="EMBL" id="JAUEPR010000020">
    <property type="protein sequence ID" value="KAK0476312.1"/>
    <property type="molecule type" value="Genomic_DNA"/>
</dbReference>
<evidence type="ECO:0000313" key="1">
    <source>
        <dbReference type="EMBL" id="KAK0476312.1"/>
    </source>
</evidence>
<proteinExistence type="predicted"/>
<comment type="caution">
    <text evidence="1">The sequence shown here is derived from an EMBL/GenBank/DDBJ whole genome shotgun (WGS) entry which is preliminary data.</text>
</comment>
<dbReference type="Proteomes" id="UP001175227">
    <property type="component" value="Unassembled WGS sequence"/>
</dbReference>
<evidence type="ECO:0000313" key="2">
    <source>
        <dbReference type="Proteomes" id="UP001175227"/>
    </source>
</evidence>
<keyword evidence="2" id="KW-1185">Reference proteome</keyword>
<protein>
    <submittedName>
        <fullName evidence="1">Uncharacterized protein</fullName>
    </submittedName>
</protein>
<organism evidence="1 2">
    <name type="scientific">Armillaria novae-zelandiae</name>
    <dbReference type="NCBI Taxonomy" id="153914"/>
    <lineage>
        <taxon>Eukaryota</taxon>
        <taxon>Fungi</taxon>
        <taxon>Dikarya</taxon>
        <taxon>Basidiomycota</taxon>
        <taxon>Agaricomycotina</taxon>
        <taxon>Agaricomycetes</taxon>
        <taxon>Agaricomycetidae</taxon>
        <taxon>Agaricales</taxon>
        <taxon>Marasmiineae</taxon>
        <taxon>Physalacriaceae</taxon>
        <taxon>Armillaria</taxon>
    </lineage>
</organism>